<keyword evidence="5" id="KW-0131">Cell cycle</keyword>
<dbReference type="PANTHER" id="PTHR28605:SF1">
    <property type="entry name" value="CHROMOSOME TRANSMISSION FIDELITY FACTOR 8"/>
    <property type="match status" value="1"/>
</dbReference>
<dbReference type="PANTHER" id="PTHR28605">
    <property type="entry name" value="CTF8, CHROMOSOME TRANSMISSION FIDELITY FACTOR 8 HOMOLOG (S. CEREVISIAE)"/>
    <property type="match status" value="1"/>
</dbReference>
<dbReference type="AlphaFoldDB" id="A0A1R1PIP1"/>
<keyword evidence="4" id="KW-0539">Nucleus</keyword>
<dbReference type="GO" id="GO:0006260">
    <property type="term" value="P:DNA replication"/>
    <property type="evidence" value="ECO:0007669"/>
    <property type="project" value="UniProtKB-KW"/>
</dbReference>
<gene>
    <name evidence="8" type="ORF">AX774_g5747</name>
</gene>
<dbReference type="GO" id="GO:0031390">
    <property type="term" value="C:Ctf18 RFC-like complex"/>
    <property type="evidence" value="ECO:0007669"/>
    <property type="project" value="InterPro"/>
</dbReference>
<evidence type="ECO:0000256" key="3">
    <source>
        <dbReference type="ARBA" id="ARBA00023125"/>
    </source>
</evidence>
<evidence type="ECO:0000256" key="2">
    <source>
        <dbReference type="ARBA" id="ARBA00022705"/>
    </source>
</evidence>
<evidence type="ECO:0000313" key="8">
    <source>
        <dbReference type="EMBL" id="OMH80808.1"/>
    </source>
</evidence>
<dbReference type="GO" id="GO:0003677">
    <property type="term" value="F:DNA binding"/>
    <property type="evidence" value="ECO:0007669"/>
    <property type="project" value="UniProtKB-KW"/>
</dbReference>
<sequence>MFEFDSQNFKTDGISNNEAFLLIGNHKLKGKLVKLDKALAILTKTPATPHSISNISSFPSHPTDDNIDDHENSHLEDPASSKYTSVEYNVVALVKFKFLFNTRP</sequence>
<comment type="similarity">
    <text evidence="6">Belongs to the CTF8 family.</text>
</comment>
<evidence type="ECO:0000256" key="5">
    <source>
        <dbReference type="ARBA" id="ARBA00023306"/>
    </source>
</evidence>
<evidence type="ECO:0000256" key="6">
    <source>
        <dbReference type="ARBA" id="ARBA00038447"/>
    </source>
</evidence>
<evidence type="ECO:0000313" key="9">
    <source>
        <dbReference type="Proteomes" id="UP000188320"/>
    </source>
</evidence>
<feature type="compositionally biased region" description="Basic and acidic residues" evidence="7">
    <location>
        <begin position="69"/>
        <end position="78"/>
    </location>
</feature>
<evidence type="ECO:0000256" key="1">
    <source>
        <dbReference type="ARBA" id="ARBA00004123"/>
    </source>
</evidence>
<proteinExistence type="inferred from homology"/>
<accession>A0A1R1PIP1</accession>
<keyword evidence="9" id="KW-1185">Reference proteome</keyword>
<reference evidence="9" key="1">
    <citation type="submission" date="2017-01" db="EMBL/GenBank/DDBJ databases">
        <authorList>
            <person name="Wang Y."/>
            <person name="White M."/>
            <person name="Kvist S."/>
            <person name="Moncalvo J.-M."/>
        </authorList>
    </citation>
    <scope>NUCLEOTIDE SEQUENCE [LARGE SCALE GENOMIC DNA]</scope>
    <source>
        <strain evidence="9">COL-18-3</strain>
    </source>
</reference>
<keyword evidence="2" id="KW-0235">DNA replication</keyword>
<dbReference type="Proteomes" id="UP000188320">
    <property type="component" value="Unassembled WGS sequence"/>
</dbReference>
<comment type="subcellular location">
    <subcellularLocation>
        <location evidence="1">Nucleus</location>
    </subcellularLocation>
</comment>
<evidence type="ECO:0000256" key="4">
    <source>
        <dbReference type="ARBA" id="ARBA00023242"/>
    </source>
</evidence>
<keyword evidence="3" id="KW-0238">DNA-binding</keyword>
<dbReference type="OrthoDB" id="121932at2759"/>
<organism evidence="8 9">
    <name type="scientific">Zancudomyces culisetae</name>
    <name type="common">Gut fungus</name>
    <name type="synonym">Smittium culisetae</name>
    <dbReference type="NCBI Taxonomy" id="1213189"/>
    <lineage>
        <taxon>Eukaryota</taxon>
        <taxon>Fungi</taxon>
        <taxon>Fungi incertae sedis</taxon>
        <taxon>Zoopagomycota</taxon>
        <taxon>Kickxellomycotina</taxon>
        <taxon>Harpellomycetes</taxon>
        <taxon>Harpellales</taxon>
        <taxon>Legeriomycetaceae</taxon>
        <taxon>Zancudomyces</taxon>
    </lineage>
</organism>
<dbReference type="EMBL" id="LSSK01001073">
    <property type="protein sequence ID" value="OMH80808.1"/>
    <property type="molecule type" value="Genomic_DNA"/>
</dbReference>
<dbReference type="InterPro" id="IPR018607">
    <property type="entry name" value="Ctf8"/>
</dbReference>
<dbReference type="GO" id="GO:0007064">
    <property type="term" value="P:mitotic sister chromatid cohesion"/>
    <property type="evidence" value="ECO:0007669"/>
    <property type="project" value="InterPro"/>
</dbReference>
<name>A0A1R1PIP1_ZANCU</name>
<feature type="compositionally biased region" description="Polar residues" evidence="7">
    <location>
        <begin position="48"/>
        <end position="60"/>
    </location>
</feature>
<feature type="region of interest" description="Disordered" evidence="7">
    <location>
        <begin position="48"/>
        <end position="78"/>
    </location>
</feature>
<dbReference type="Pfam" id="PF09696">
    <property type="entry name" value="Ctf8"/>
    <property type="match status" value="1"/>
</dbReference>
<protein>
    <submittedName>
        <fullName evidence="8">Uncharacterized protein</fullName>
    </submittedName>
</protein>
<evidence type="ECO:0000256" key="7">
    <source>
        <dbReference type="SAM" id="MobiDB-lite"/>
    </source>
</evidence>
<comment type="caution">
    <text evidence="8">The sequence shown here is derived from an EMBL/GenBank/DDBJ whole genome shotgun (WGS) entry which is preliminary data.</text>
</comment>